<dbReference type="Gene3D" id="2.60.40.1220">
    <property type="match status" value="1"/>
</dbReference>
<dbReference type="InterPro" id="IPR014755">
    <property type="entry name" value="Cu-Rt/internalin_Ig-like"/>
</dbReference>
<dbReference type="HOGENOM" id="CLU_1746683_0_0_9"/>
<dbReference type="EMBL" id="CP003273">
    <property type="protein sequence ID" value="AGL03685.1"/>
    <property type="molecule type" value="Genomic_DNA"/>
</dbReference>
<dbReference type="Pfam" id="PF13753">
    <property type="entry name" value="SWM_repeat"/>
    <property type="match status" value="1"/>
</dbReference>
<reference evidence="3 4" key="1">
    <citation type="submission" date="2012-01" db="EMBL/GenBank/DDBJ databases">
        <title>Complete sequence of Desulfotomaculum gibsoniae DSM 7213.</title>
        <authorList>
            <consortium name="US DOE Joint Genome Institute"/>
            <person name="Lucas S."/>
            <person name="Han J."/>
            <person name="Lapidus A."/>
            <person name="Cheng J.-F."/>
            <person name="Goodwin L."/>
            <person name="Pitluck S."/>
            <person name="Peters L."/>
            <person name="Ovchinnikova G."/>
            <person name="Teshima H."/>
            <person name="Detter J.C."/>
            <person name="Han C."/>
            <person name="Tapia R."/>
            <person name="Land M."/>
            <person name="Hauser L."/>
            <person name="Kyrpides N."/>
            <person name="Ivanova N."/>
            <person name="Pagani I."/>
            <person name="Parshina S."/>
            <person name="Plugge C."/>
            <person name="Muyzer G."/>
            <person name="Kuever J."/>
            <person name="Ivanova A."/>
            <person name="Nazina T."/>
            <person name="Klenk H.-P."/>
            <person name="Brambilla E."/>
            <person name="Spring S."/>
            <person name="Stams A.F."/>
            <person name="Woyke T."/>
        </authorList>
    </citation>
    <scope>NUCLEOTIDE SEQUENCE [LARGE SCALE GENOMIC DNA]</scope>
    <source>
        <strain evidence="3 4">DSM 7213</strain>
    </source>
</reference>
<evidence type="ECO:0008006" key="5">
    <source>
        <dbReference type="Google" id="ProtNLM"/>
    </source>
</evidence>
<dbReference type="InterPro" id="IPR028059">
    <property type="entry name" value="SWM_rpt"/>
</dbReference>
<gene>
    <name evidence="3" type="ORF">Desgi_4450</name>
</gene>
<dbReference type="AlphaFoldDB" id="R4KSW4"/>
<feature type="region of interest" description="Disordered" evidence="2">
    <location>
        <begin position="1"/>
        <end position="20"/>
    </location>
</feature>
<dbReference type="RefSeq" id="WP_006524492.1">
    <property type="nucleotide sequence ID" value="NC_021184.1"/>
</dbReference>
<keyword evidence="1" id="KW-0732">Signal</keyword>
<dbReference type="KEGG" id="dgi:Desgi_4450"/>
<sequence>MPQDSVPSDGDVAFSVEGVTNPDGGMMTKVNTEVALLDNTRPVSIKTRSVCQRQIIMTFDEPLNFRENANEVTAAKNFKVKIGSSTITILKAAVVNGKRTVTLDLGSDLPDAGDITIKVVADANGNINIIDASQNKNPLNDDMTYTIDR</sequence>
<evidence type="ECO:0000256" key="1">
    <source>
        <dbReference type="ARBA" id="ARBA00022729"/>
    </source>
</evidence>
<name>R4KSW4_9FIRM</name>
<protein>
    <recommendedName>
        <fullName evidence="5">SbsA Ig-like domain-containing protein</fullName>
    </recommendedName>
</protein>
<organism evidence="3 4">
    <name type="scientific">Desulfoscipio gibsoniae DSM 7213</name>
    <dbReference type="NCBI Taxonomy" id="767817"/>
    <lineage>
        <taxon>Bacteria</taxon>
        <taxon>Bacillati</taxon>
        <taxon>Bacillota</taxon>
        <taxon>Clostridia</taxon>
        <taxon>Eubacteriales</taxon>
        <taxon>Desulfallaceae</taxon>
        <taxon>Desulfoscipio</taxon>
    </lineage>
</organism>
<evidence type="ECO:0000313" key="4">
    <source>
        <dbReference type="Proteomes" id="UP000013520"/>
    </source>
</evidence>
<proteinExistence type="predicted"/>
<keyword evidence="4" id="KW-1185">Reference proteome</keyword>
<accession>R4KSW4</accession>
<dbReference type="Proteomes" id="UP000013520">
    <property type="component" value="Chromosome"/>
</dbReference>
<evidence type="ECO:0000313" key="3">
    <source>
        <dbReference type="EMBL" id="AGL03685.1"/>
    </source>
</evidence>
<evidence type="ECO:0000256" key="2">
    <source>
        <dbReference type="SAM" id="MobiDB-lite"/>
    </source>
</evidence>